<comment type="caution">
    <text evidence="3">The sequence shown here is derived from an EMBL/GenBank/DDBJ whole genome shotgun (WGS) entry which is preliminary data.</text>
</comment>
<comment type="function">
    <text evidence="2">Participates in chromosomal partition during cell division. May act via the formation of a condensin-like complex containing Smc and ScpB that pull DNA away from mid-cell into both cell halves.</text>
</comment>
<dbReference type="Proteomes" id="UP000182229">
    <property type="component" value="Unassembled WGS sequence"/>
</dbReference>
<keyword evidence="4" id="KW-1185">Reference proteome</keyword>
<dbReference type="GO" id="GO:0006260">
    <property type="term" value="P:DNA replication"/>
    <property type="evidence" value="ECO:0007669"/>
    <property type="project" value="UniProtKB-UniRule"/>
</dbReference>
<dbReference type="PANTHER" id="PTHR33969">
    <property type="entry name" value="SEGREGATION AND CONDENSATION PROTEIN A"/>
    <property type="match status" value="1"/>
</dbReference>
<organism evidence="3 4">
    <name type="scientific">Cystobacter ferrugineus</name>
    <dbReference type="NCBI Taxonomy" id="83449"/>
    <lineage>
        <taxon>Bacteria</taxon>
        <taxon>Pseudomonadati</taxon>
        <taxon>Myxococcota</taxon>
        <taxon>Myxococcia</taxon>
        <taxon>Myxococcales</taxon>
        <taxon>Cystobacterineae</taxon>
        <taxon>Archangiaceae</taxon>
        <taxon>Cystobacter</taxon>
    </lineage>
</organism>
<evidence type="ECO:0000313" key="4">
    <source>
        <dbReference type="Proteomes" id="UP000182229"/>
    </source>
</evidence>
<keyword evidence="2" id="KW-0963">Cytoplasm</keyword>
<proteinExistence type="inferred from homology"/>
<dbReference type="InterPro" id="IPR023093">
    <property type="entry name" value="ScpA-like_C"/>
</dbReference>
<dbReference type="STRING" id="83449.BON30_15085"/>
<dbReference type="OrthoDB" id="9811016at2"/>
<keyword evidence="2" id="KW-0131">Cell cycle</keyword>
<dbReference type="GO" id="GO:0051301">
    <property type="term" value="P:cell division"/>
    <property type="evidence" value="ECO:0007669"/>
    <property type="project" value="UniProtKB-KW"/>
</dbReference>
<comment type="subcellular location">
    <subcellularLocation>
        <location evidence="2">Cytoplasm</location>
    </subcellularLocation>
    <text evidence="2">Associated with two foci at the outer edges of the nucleoid region in young cells, and at four foci within both cell halves in older cells.</text>
</comment>
<keyword evidence="2" id="KW-0132">Cell division</keyword>
<dbReference type="Gene3D" id="6.10.250.2410">
    <property type="match status" value="1"/>
</dbReference>
<protein>
    <recommendedName>
        <fullName evidence="1 2">Segregation and condensation protein A</fullName>
    </recommendedName>
</protein>
<reference evidence="4" key="1">
    <citation type="submission" date="2016-11" db="EMBL/GenBank/DDBJ databases">
        <authorList>
            <person name="Shukria A."/>
            <person name="Stevens D.C."/>
        </authorList>
    </citation>
    <scope>NUCLEOTIDE SEQUENCE [LARGE SCALE GENOMIC DNA]</scope>
    <source>
        <strain evidence="4">Cbfe23</strain>
    </source>
</reference>
<dbReference type="Pfam" id="PF02616">
    <property type="entry name" value="SMC_ScpA"/>
    <property type="match status" value="1"/>
</dbReference>
<dbReference type="PANTHER" id="PTHR33969:SF2">
    <property type="entry name" value="SEGREGATION AND CONDENSATION PROTEIN A"/>
    <property type="match status" value="1"/>
</dbReference>
<dbReference type="HAMAP" id="MF_01805">
    <property type="entry name" value="ScpA"/>
    <property type="match status" value="1"/>
</dbReference>
<gene>
    <name evidence="2" type="primary">scpA</name>
    <name evidence="3" type="ORF">BON30_15085</name>
</gene>
<evidence type="ECO:0000256" key="1">
    <source>
        <dbReference type="ARBA" id="ARBA00044777"/>
    </source>
</evidence>
<comment type="subunit">
    <text evidence="2">Component of a cohesin-like complex composed of ScpA, ScpB and the Smc homodimer, in which ScpA and ScpB bind to the head domain of Smc. The presence of the three proteins is required for the association of the complex with DNA.</text>
</comment>
<dbReference type="RefSeq" id="WP_071898984.1">
    <property type="nucleotide sequence ID" value="NZ_MPIN01000003.1"/>
</dbReference>
<comment type="similarity">
    <text evidence="2">Belongs to the ScpA family.</text>
</comment>
<sequence>MSTGGGPSDPPSEDLLDADVPRTPGDAFRIALPNFEGPLDLLLHLIKEHRLDIFDIPLALITEKYLEYLERMREINLDIAGEFLVMAATLAHLKSRMLLPRQDVAEQAVDAVAELQQEEAGDPREELVRRLLEYQKYKDAAEQLARQDILDRDIFPRRVPLEAVPIPEEEVGLQEFSVLKLIEALDRVMERLAPKLQHEVVREKVSLSDAMRRIAEKLSGAESCTFDSLFEEQRTRQAVIITFLAILEMVKRRLLKVSQEEPLAAILLRPNGDALKNLLPTEMDESDYR</sequence>
<keyword evidence="2" id="KW-0159">Chromosome partition</keyword>
<reference evidence="3 4" key="2">
    <citation type="submission" date="2016-12" db="EMBL/GenBank/DDBJ databases">
        <title>Draft Genome Sequence of Cystobacter ferrugineus Strain Cbfe23.</title>
        <authorList>
            <person name="Akbar S."/>
            <person name="Dowd S.E."/>
            <person name="Stevens D.C."/>
        </authorList>
    </citation>
    <scope>NUCLEOTIDE SEQUENCE [LARGE SCALE GENOMIC DNA]</scope>
    <source>
        <strain evidence="3 4">Cbfe23</strain>
    </source>
</reference>
<dbReference type="Gene3D" id="1.10.10.580">
    <property type="entry name" value="Structural maintenance of chromosome 1. Chain E"/>
    <property type="match status" value="1"/>
</dbReference>
<evidence type="ECO:0000256" key="2">
    <source>
        <dbReference type="HAMAP-Rule" id="MF_01805"/>
    </source>
</evidence>
<evidence type="ECO:0000313" key="3">
    <source>
        <dbReference type="EMBL" id="OJH40352.1"/>
    </source>
</evidence>
<dbReference type="AlphaFoldDB" id="A0A1L9BDL1"/>
<dbReference type="GO" id="GO:0007059">
    <property type="term" value="P:chromosome segregation"/>
    <property type="evidence" value="ECO:0007669"/>
    <property type="project" value="UniProtKB-UniRule"/>
</dbReference>
<accession>A0A1L9BDL1</accession>
<dbReference type="InterPro" id="IPR003768">
    <property type="entry name" value="ScpA"/>
</dbReference>
<name>A0A1L9BDL1_9BACT</name>
<dbReference type="EMBL" id="MPIN01000003">
    <property type="protein sequence ID" value="OJH40352.1"/>
    <property type="molecule type" value="Genomic_DNA"/>
</dbReference>
<dbReference type="GO" id="GO:0005737">
    <property type="term" value="C:cytoplasm"/>
    <property type="evidence" value="ECO:0007669"/>
    <property type="project" value="UniProtKB-SubCell"/>
</dbReference>